<proteinExistence type="predicted"/>
<comment type="caution">
    <text evidence="2">The sequence shown here is derived from an EMBL/GenBank/DDBJ whole genome shotgun (WGS) entry which is preliminary data.</text>
</comment>
<name>A0A6I2UZ05_9FIRM</name>
<dbReference type="Proteomes" id="UP000430222">
    <property type="component" value="Unassembled WGS sequence"/>
</dbReference>
<keyword evidence="2" id="KW-0378">Hydrolase</keyword>
<evidence type="ECO:0000313" key="2">
    <source>
        <dbReference type="EMBL" id="MSV24452.1"/>
    </source>
</evidence>
<gene>
    <name evidence="2" type="ORF">FYJ78_04475</name>
</gene>
<dbReference type="InterPro" id="IPR001279">
    <property type="entry name" value="Metallo-B-lactamas"/>
</dbReference>
<dbReference type="InterPro" id="IPR052533">
    <property type="entry name" value="WalJ/YycJ-like"/>
</dbReference>
<dbReference type="PANTHER" id="PTHR47619">
    <property type="entry name" value="METALLO-HYDROLASE YYCJ-RELATED"/>
    <property type="match status" value="1"/>
</dbReference>
<sequence>MQVSVLASGSKGNAVYVEMDGVRLLIDAGISATRIKKALAAEGVDPASLDGVLVTHEHRDHVAGLVTLSKWYRLPIFTRRATIEHMGCRSSVPADCFHPIEETFCLGGLRVEAFHIPHDAADPVGYRICGSERCTLATDLGFVTSDVQAAIDGADVLVLEANHDPEVLRNGSYPWPLKRRILSNRGHLANSDAAWALVRMKKRPSKVFLAHLSEENNRPELARDTVQRILAGQGLEQEILLTSQTQAVSLNANIN</sequence>
<dbReference type="InterPro" id="IPR036866">
    <property type="entry name" value="RibonucZ/Hydroxyglut_hydro"/>
</dbReference>
<dbReference type="Pfam" id="PF12706">
    <property type="entry name" value="Lactamase_B_2"/>
    <property type="match status" value="1"/>
</dbReference>
<dbReference type="EMBL" id="VUNL01000004">
    <property type="protein sequence ID" value="MSV24452.1"/>
    <property type="molecule type" value="Genomic_DNA"/>
</dbReference>
<dbReference type="SMART" id="SM00849">
    <property type="entry name" value="Lactamase_B"/>
    <property type="match status" value="1"/>
</dbReference>
<reference evidence="2 3" key="1">
    <citation type="submission" date="2019-08" db="EMBL/GenBank/DDBJ databases">
        <title>In-depth cultivation of the pig gut microbiome towards novel bacterial diversity and tailored functional studies.</title>
        <authorList>
            <person name="Wylensek D."/>
            <person name="Hitch T.C.A."/>
            <person name="Clavel T."/>
        </authorList>
    </citation>
    <scope>NUCLEOTIDE SEQUENCE [LARGE SCALE GENOMIC DNA]</scope>
    <source>
        <strain evidence="3">WCA-380-WT-3B3</strain>
    </source>
</reference>
<keyword evidence="3" id="KW-1185">Reference proteome</keyword>
<evidence type="ECO:0000259" key="1">
    <source>
        <dbReference type="SMART" id="SM00849"/>
    </source>
</evidence>
<accession>A0A6I2UZ05</accession>
<dbReference type="SUPFAM" id="SSF56281">
    <property type="entry name" value="Metallo-hydrolase/oxidoreductase"/>
    <property type="match status" value="1"/>
</dbReference>
<evidence type="ECO:0000313" key="3">
    <source>
        <dbReference type="Proteomes" id="UP000430222"/>
    </source>
</evidence>
<feature type="domain" description="Metallo-beta-lactamase" evidence="1">
    <location>
        <begin position="11"/>
        <end position="187"/>
    </location>
</feature>
<dbReference type="PANTHER" id="PTHR47619:SF1">
    <property type="entry name" value="EXODEOXYRIBONUCLEASE WALJ"/>
    <property type="match status" value="1"/>
</dbReference>
<dbReference type="RefSeq" id="WP_154620228.1">
    <property type="nucleotide sequence ID" value="NZ_JBQHVT010000003.1"/>
</dbReference>
<organism evidence="2 3">
    <name type="scientific">Selenomonas montiformis</name>
    <dbReference type="NCBI Taxonomy" id="2652285"/>
    <lineage>
        <taxon>Bacteria</taxon>
        <taxon>Bacillati</taxon>
        <taxon>Bacillota</taxon>
        <taxon>Negativicutes</taxon>
        <taxon>Selenomonadales</taxon>
        <taxon>Selenomonadaceae</taxon>
        <taxon>Selenomonas</taxon>
    </lineage>
</organism>
<protein>
    <submittedName>
        <fullName evidence="2">MBL fold metallo-hydrolase</fullName>
    </submittedName>
</protein>
<dbReference type="AlphaFoldDB" id="A0A6I2UZ05"/>
<dbReference type="Gene3D" id="3.60.15.10">
    <property type="entry name" value="Ribonuclease Z/Hydroxyacylglutathione hydrolase-like"/>
    <property type="match status" value="1"/>
</dbReference>
<dbReference type="GO" id="GO:0016787">
    <property type="term" value="F:hydrolase activity"/>
    <property type="evidence" value="ECO:0007669"/>
    <property type="project" value="UniProtKB-KW"/>
</dbReference>